<dbReference type="EMBL" id="UYJE01001651">
    <property type="protein sequence ID" value="VDI03944.1"/>
    <property type="molecule type" value="Genomic_DNA"/>
</dbReference>
<reference evidence="2" key="1">
    <citation type="submission" date="2018-11" db="EMBL/GenBank/DDBJ databases">
        <authorList>
            <person name="Alioto T."/>
            <person name="Alioto T."/>
        </authorList>
    </citation>
    <scope>NUCLEOTIDE SEQUENCE</scope>
</reference>
<evidence type="ECO:0000256" key="1">
    <source>
        <dbReference type="SAM" id="MobiDB-lite"/>
    </source>
</evidence>
<proteinExistence type="predicted"/>
<accession>A0A8B6CFW2</accession>
<feature type="region of interest" description="Disordered" evidence="1">
    <location>
        <begin position="178"/>
        <end position="200"/>
    </location>
</feature>
<dbReference type="AlphaFoldDB" id="A0A8B6CFW2"/>
<protein>
    <submittedName>
        <fullName evidence="2">Uncharacterized protein</fullName>
    </submittedName>
</protein>
<sequence length="245" mass="27883">MPSSLHQFDGHTVDDIFQDMLQGENEVTKIPMDMRKTEIDKVNRQSRCVDYINERNIDDSTLKRIHQDGNMQNTKQCTYTGVNNSTDVLKTRKMSKDITSIDERYENGIFTERQQGTQLELSKHQTDIKEANNAIMSSSNCMDVQRRMMLKRLCSIDGHPMDRIFAGIQQDDKFEHSRNTTDGLMKSAPDSRSQSLPGQNHALFAGTSKFQNIRPVYFKHAAFGANCINCGDENITGSFESSLVE</sequence>
<dbReference type="Proteomes" id="UP000596742">
    <property type="component" value="Unassembled WGS sequence"/>
</dbReference>
<comment type="caution">
    <text evidence="2">The sequence shown here is derived from an EMBL/GenBank/DDBJ whole genome shotgun (WGS) entry which is preliminary data.</text>
</comment>
<evidence type="ECO:0000313" key="2">
    <source>
        <dbReference type="EMBL" id="VDI03944.1"/>
    </source>
</evidence>
<organism evidence="2 3">
    <name type="scientific">Mytilus galloprovincialis</name>
    <name type="common">Mediterranean mussel</name>
    <dbReference type="NCBI Taxonomy" id="29158"/>
    <lineage>
        <taxon>Eukaryota</taxon>
        <taxon>Metazoa</taxon>
        <taxon>Spiralia</taxon>
        <taxon>Lophotrochozoa</taxon>
        <taxon>Mollusca</taxon>
        <taxon>Bivalvia</taxon>
        <taxon>Autobranchia</taxon>
        <taxon>Pteriomorphia</taxon>
        <taxon>Mytilida</taxon>
        <taxon>Mytiloidea</taxon>
        <taxon>Mytilidae</taxon>
        <taxon>Mytilinae</taxon>
        <taxon>Mytilus</taxon>
    </lineage>
</organism>
<gene>
    <name evidence="2" type="ORF">MGAL_10B007791</name>
</gene>
<evidence type="ECO:0000313" key="3">
    <source>
        <dbReference type="Proteomes" id="UP000596742"/>
    </source>
</evidence>
<name>A0A8B6CFW2_MYTGA</name>
<keyword evidence="3" id="KW-1185">Reference proteome</keyword>